<comment type="caution">
    <text evidence="2">The sequence shown here is derived from an EMBL/GenBank/DDBJ whole genome shotgun (WGS) entry which is preliminary data.</text>
</comment>
<proteinExistence type="predicted"/>
<reference evidence="2 3" key="1">
    <citation type="submission" date="2016-03" db="EMBL/GenBank/DDBJ databases">
        <title>EvidentialGene: Evidence-directed Construction of Genes on Genomes.</title>
        <authorList>
            <person name="Gilbert D.G."/>
            <person name="Choi J.-H."/>
            <person name="Mockaitis K."/>
            <person name="Colbourne J."/>
            <person name="Pfrender M."/>
        </authorList>
    </citation>
    <scope>NUCLEOTIDE SEQUENCE [LARGE SCALE GENOMIC DNA]</scope>
    <source>
        <strain evidence="2 3">Xinb3</strain>
        <tissue evidence="2">Complete organism</tissue>
    </source>
</reference>
<protein>
    <submittedName>
        <fullName evidence="2">Uncharacterized protein</fullName>
    </submittedName>
</protein>
<dbReference type="AlphaFoldDB" id="A0A164SEE6"/>
<gene>
    <name evidence="2" type="ORF">APZ42_026222</name>
</gene>
<feature type="region of interest" description="Disordered" evidence="1">
    <location>
        <begin position="1"/>
        <end position="31"/>
    </location>
</feature>
<sequence>MDMGRLGGGWPVSQPPVRVRHLPTPPPSSRTVKSSFCVYHPLTSHCLPFFLPSRSLVVPRYV</sequence>
<dbReference type="EMBL" id="LRGB01002060">
    <property type="protein sequence ID" value="KZS09546.1"/>
    <property type="molecule type" value="Genomic_DNA"/>
</dbReference>
<dbReference type="Proteomes" id="UP000076858">
    <property type="component" value="Unassembled WGS sequence"/>
</dbReference>
<accession>A0A164SEE6</accession>
<keyword evidence="3" id="KW-1185">Reference proteome</keyword>
<feature type="compositionally biased region" description="Gly residues" evidence="1">
    <location>
        <begin position="1"/>
        <end position="10"/>
    </location>
</feature>
<evidence type="ECO:0000313" key="3">
    <source>
        <dbReference type="Proteomes" id="UP000076858"/>
    </source>
</evidence>
<name>A0A164SEE6_9CRUS</name>
<evidence type="ECO:0000313" key="2">
    <source>
        <dbReference type="EMBL" id="KZS09546.1"/>
    </source>
</evidence>
<organism evidence="2 3">
    <name type="scientific">Daphnia magna</name>
    <dbReference type="NCBI Taxonomy" id="35525"/>
    <lineage>
        <taxon>Eukaryota</taxon>
        <taxon>Metazoa</taxon>
        <taxon>Ecdysozoa</taxon>
        <taxon>Arthropoda</taxon>
        <taxon>Crustacea</taxon>
        <taxon>Branchiopoda</taxon>
        <taxon>Diplostraca</taxon>
        <taxon>Cladocera</taxon>
        <taxon>Anomopoda</taxon>
        <taxon>Daphniidae</taxon>
        <taxon>Daphnia</taxon>
    </lineage>
</organism>
<evidence type="ECO:0000256" key="1">
    <source>
        <dbReference type="SAM" id="MobiDB-lite"/>
    </source>
</evidence>